<keyword evidence="1" id="KW-0812">Transmembrane</keyword>
<dbReference type="InterPro" id="IPR021235">
    <property type="entry name" value="DUF2637"/>
</dbReference>
<feature type="transmembrane region" description="Helical" evidence="1">
    <location>
        <begin position="42"/>
        <end position="64"/>
    </location>
</feature>
<gene>
    <name evidence="3" type="ORF">CFN78_08500</name>
</gene>
<feature type="signal peptide" evidence="2">
    <location>
        <begin position="1"/>
        <end position="25"/>
    </location>
</feature>
<accession>A0A263D7W0</accession>
<evidence type="ECO:0000256" key="2">
    <source>
        <dbReference type="SAM" id="SignalP"/>
    </source>
</evidence>
<name>A0A263D7W0_9PSEU</name>
<comment type="caution">
    <text evidence="3">The sequence shown here is derived from an EMBL/GenBank/DDBJ whole genome shotgun (WGS) entry which is preliminary data.</text>
</comment>
<keyword evidence="4" id="KW-1185">Reference proteome</keyword>
<dbReference type="Proteomes" id="UP000242444">
    <property type="component" value="Unassembled WGS sequence"/>
</dbReference>
<evidence type="ECO:0000313" key="4">
    <source>
        <dbReference type="Proteomes" id="UP000242444"/>
    </source>
</evidence>
<sequence length="221" mass="22664">MTAARVTTCLRITIAAVLGSIGAAAGFTHTHDWAVANGQAGWIAWAVAVVIEGMVVMAGFEIHADRHHHTGPARRVTFPMVVLVAGFGIQMTAQVALAPPSPAGWLVAATPALGFLVVVKLLMRRAPTHTGTAPAPAPAPAPIPVSPVPQHIPAPAPAGSTLAKLPASPRERITAVTEHAHSSGRAVTADDITDLISLPDPVLAALVDELNTTVNGHPITT</sequence>
<keyword evidence="1" id="KW-0472">Membrane</keyword>
<organism evidence="3 4">
    <name type="scientific">Amycolatopsis antarctica</name>
    <dbReference type="NCBI Taxonomy" id="1854586"/>
    <lineage>
        <taxon>Bacteria</taxon>
        <taxon>Bacillati</taxon>
        <taxon>Actinomycetota</taxon>
        <taxon>Actinomycetes</taxon>
        <taxon>Pseudonocardiales</taxon>
        <taxon>Pseudonocardiaceae</taxon>
        <taxon>Amycolatopsis</taxon>
    </lineage>
</organism>
<dbReference type="EMBL" id="NKYE01000004">
    <property type="protein sequence ID" value="OZM73566.1"/>
    <property type="molecule type" value="Genomic_DNA"/>
</dbReference>
<protein>
    <submittedName>
        <fullName evidence="3">DUF2637 domain-containing protein</fullName>
    </submittedName>
</protein>
<feature type="transmembrane region" description="Helical" evidence="1">
    <location>
        <begin position="76"/>
        <end position="97"/>
    </location>
</feature>
<dbReference type="RefSeq" id="WP_094862083.1">
    <property type="nucleotide sequence ID" value="NZ_NKYE01000004.1"/>
</dbReference>
<dbReference type="OrthoDB" id="4331650at2"/>
<keyword evidence="2" id="KW-0732">Signal</keyword>
<evidence type="ECO:0000256" key="1">
    <source>
        <dbReference type="SAM" id="Phobius"/>
    </source>
</evidence>
<reference evidence="3 4" key="1">
    <citation type="submission" date="2017-07" db="EMBL/GenBank/DDBJ databases">
        <title>Amycolatopsis antarcticus sp. nov., isolated from the surface of an Antarcticus brown macroalga.</title>
        <authorList>
            <person name="Wang J."/>
            <person name="Leiva S."/>
            <person name="Huang J."/>
            <person name="Huang Y."/>
        </authorList>
    </citation>
    <scope>NUCLEOTIDE SEQUENCE [LARGE SCALE GENOMIC DNA]</scope>
    <source>
        <strain evidence="3 4">AU-G6</strain>
    </source>
</reference>
<dbReference type="AlphaFoldDB" id="A0A263D7W0"/>
<feature type="chain" id="PRO_5039356805" evidence="2">
    <location>
        <begin position="26"/>
        <end position="221"/>
    </location>
</feature>
<dbReference type="InParanoid" id="A0A263D7W0"/>
<dbReference type="Pfam" id="PF10935">
    <property type="entry name" value="DUF2637"/>
    <property type="match status" value="1"/>
</dbReference>
<evidence type="ECO:0000313" key="3">
    <source>
        <dbReference type="EMBL" id="OZM73566.1"/>
    </source>
</evidence>
<keyword evidence="1" id="KW-1133">Transmembrane helix</keyword>
<proteinExistence type="predicted"/>
<feature type="transmembrane region" description="Helical" evidence="1">
    <location>
        <begin position="103"/>
        <end position="123"/>
    </location>
</feature>